<dbReference type="PROSITE" id="PS50003">
    <property type="entry name" value="PH_DOMAIN"/>
    <property type="match status" value="1"/>
</dbReference>
<dbReference type="InterPro" id="IPR037809">
    <property type="entry name" value="C2_Dock-D"/>
</dbReference>
<dbReference type="PANTHER" id="PTHR23317:SF26">
    <property type="entry name" value="ZIZIMIN, ISOFORM K"/>
    <property type="match status" value="1"/>
</dbReference>
<dbReference type="PROSITE" id="PS51651">
    <property type="entry name" value="DOCKER"/>
    <property type="match status" value="1"/>
</dbReference>
<evidence type="ECO:0000259" key="5">
    <source>
        <dbReference type="PROSITE" id="PS51650"/>
    </source>
</evidence>
<evidence type="ECO:0000313" key="8">
    <source>
        <dbReference type="Proteomes" id="UP000007801"/>
    </source>
</evidence>
<evidence type="ECO:0000256" key="3">
    <source>
        <dbReference type="SAM" id="MobiDB-lite"/>
    </source>
</evidence>
<feature type="region of interest" description="Disordered" evidence="3">
    <location>
        <begin position="1570"/>
        <end position="1601"/>
    </location>
</feature>
<dbReference type="Pfam" id="PF06920">
    <property type="entry name" value="DHR-2_Lobe_A"/>
    <property type="match status" value="1"/>
</dbReference>
<dbReference type="Pfam" id="PF20421">
    <property type="entry name" value="DHR-2_Lobe_C"/>
    <property type="match status" value="1"/>
</dbReference>
<dbReference type="CTD" id="34030"/>
<dbReference type="FunFam" id="1.20.58.740:FF:000001">
    <property type="entry name" value="dedicator of cytokinesis protein 9 isoform X1"/>
    <property type="match status" value="1"/>
</dbReference>
<feature type="domain" description="PH" evidence="4">
    <location>
        <begin position="303"/>
        <end position="414"/>
    </location>
</feature>
<dbReference type="SUPFAM" id="SSF50729">
    <property type="entry name" value="PH domain-like"/>
    <property type="match status" value="1"/>
</dbReference>
<keyword evidence="8" id="KW-1185">Reference proteome</keyword>
<organism evidence="7 8">
    <name type="scientific">Drosophila ananassae</name>
    <name type="common">Fruit fly</name>
    <dbReference type="NCBI Taxonomy" id="7217"/>
    <lineage>
        <taxon>Eukaryota</taxon>
        <taxon>Metazoa</taxon>
        <taxon>Ecdysozoa</taxon>
        <taxon>Arthropoda</taxon>
        <taxon>Hexapoda</taxon>
        <taxon>Insecta</taxon>
        <taxon>Pterygota</taxon>
        <taxon>Neoptera</taxon>
        <taxon>Endopterygota</taxon>
        <taxon>Diptera</taxon>
        <taxon>Brachycera</taxon>
        <taxon>Muscomorpha</taxon>
        <taxon>Ephydroidea</taxon>
        <taxon>Drosophilidae</taxon>
        <taxon>Drosophila</taxon>
        <taxon>Sophophora</taxon>
    </lineage>
</organism>
<dbReference type="PANTHER" id="PTHR23317">
    <property type="entry name" value="DEDICATOR OF CYTOKINESIS DOCK"/>
    <property type="match status" value="1"/>
</dbReference>
<dbReference type="InterPro" id="IPR027007">
    <property type="entry name" value="C2_DOCK-type_domain"/>
</dbReference>
<dbReference type="InterPro" id="IPR046769">
    <property type="entry name" value="DOCKER_Lobe_A"/>
</dbReference>
<feature type="domain" description="DOCKER" evidence="6">
    <location>
        <begin position="1833"/>
        <end position="2262"/>
    </location>
</feature>
<feature type="compositionally biased region" description="Polar residues" evidence="3">
    <location>
        <begin position="427"/>
        <end position="439"/>
    </location>
</feature>
<evidence type="ECO:0000256" key="2">
    <source>
        <dbReference type="PROSITE-ProRule" id="PRU00983"/>
    </source>
</evidence>
<dbReference type="Pfam" id="PF00169">
    <property type="entry name" value="PH"/>
    <property type="match status" value="1"/>
</dbReference>
<dbReference type="SMR" id="A0A0P8ZGV1"/>
<protein>
    <submittedName>
        <fullName evidence="7">Uncharacterized protein, isoform E</fullName>
    </submittedName>
</protein>
<dbReference type="InterPro" id="IPR011993">
    <property type="entry name" value="PH-like_dom_sf"/>
</dbReference>
<feature type="compositionally biased region" description="Polar residues" evidence="3">
    <location>
        <begin position="1589"/>
        <end position="1601"/>
    </location>
</feature>
<dbReference type="CDD" id="cd08697">
    <property type="entry name" value="C2_Dock-D"/>
    <property type="match status" value="1"/>
</dbReference>
<proteinExistence type="inferred from homology"/>
<dbReference type="Gene3D" id="2.60.40.150">
    <property type="entry name" value="C2 domain"/>
    <property type="match status" value="1"/>
</dbReference>
<dbReference type="Gene3D" id="1.25.40.410">
    <property type="match status" value="1"/>
</dbReference>
<dbReference type="InterPro" id="IPR043161">
    <property type="entry name" value="DOCK_C_lobe_A"/>
</dbReference>
<dbReference type="GeneID" id="6498667"/>
<dbReference type="Pfam" id="PF20422">
    <property type="entry name" value="DHR-2_Lobe_B"/>
    <property type="match status" value="1"/>
</dbReference>
<dbReference type="Gene3D" id="2.30.29.30">
    <property type="entry name" value="Pleckstrin-homology domain (PH domain)/Phosphotyrosine-binding domain (PTB)"/>
    <property type="match status" value="1"/>
</dbReference>
<dbReference type="InterPro" id="IPR046770">
    <property type="entry name" value="DOCKER_Lobe_B"/>
</dbReference>
<feature type="region of interest" description="Disordered" evidence="3">
    <location>
        <begin position="2292"/>
        <end position="2326"/>
    </location>
</feature>
<feature type="region of interest" description="Disordered" evidence="3">
    <location>
        <begin position="417"/>
        <end position="445"/>
    </location>
</feature>
<name>A0A0P8ZGV1_DROAN</name>
<dbReference type="Pfam" id="PF14429">
    <property type="entry name" value="DOCK-C2"/>
    <property type="match status" value="1"/>
</dbReference>
<dbReference type="InterPro" id="IPR043162">
    <property type="entry name" value="DOCK_C_lobe_C"/>
</dbReference>
<feature type="compositionally biased region" description="Polar residues" evidence="3">
    <location>
        <begin position="170"/>
        <end position="185"/>
    </location>
</feature>
<evidence type="ECO:0000259" key="6">
    <source>
        <dbReference type="PROSITE" id="PS51651"/>
    </source>
</evidence>
<feature type="compositionally biased region" description="Low complexity" evidence="3">
    <location>
        <begin position="147"/>
        <end position="169"/>
    </location>
</feature>
<dbReference type="InterPro" id="IPR021816">
    <property type="entry name" value="DOCK_C/D_N"/>
</dbReference>
<evidence type="ECO:0000256" key="1">
    <source>
        <dbReference type="ARBA" id="ARBA00022658"/>
    </source>
</evidence>
<dbReference type="Proteomes" id="UP000007801">
    <property type="component" value="Unassembled WGS sequence"/>
</dbReference>
<evidence type="ECO:0000313" key="7">
    <source>
        <dbReference type="EMBL" id="KPU73983.1"/>
    </source>
</evidence>
<keyword evidence="1" id="KW-0344">Guanine-nucleotide releasing factor</keyword>
<sequence>MERKFTRGLNKLGSAVQMRENVSQLVRESAVLMNCSSRSQRSVSIVNKPLVVEPIDFEAFIAKNKTVIQNDPQRELLIYPADDVSEIIMPRKQRSNAKTVADRFEPPNEAIVCPLHGPPIIGNGNGNGHSQVSRQGSIQSNGSLHIGNGSAANGNGISSSQSSLTNSNGHGQLSRKSSQCSNGSVSHKDSSYESALSSMTIRSHLAQPEEVDEFADADGHGEDLVDGGHTHDSRAECTRFTRQALYTYRAKNHLIHYKYNAYGGNCHDLPSVSPPEELLEEVYEIDADQDRIDEQMTRSQADTITKQGYLLKGPDSASDRMFANIGNKSFKRRYCYLRQEIDGTYILELHKDEKQGEAKATIVMDFCTEVVQNPKRGRFCFELRMTAGHKSFTLAAENEQDFKDWLSKLSSVLAQNRAQEEKRNASLERQPSANSNPSPQLQPPAAEPIIFGTLKGLDQSLHPQLMKYGRETDHSIALARKEQRRRLFACYQSPAKSSGSDSVEQYREHFGTRLLLTCHNLRFRLQCVPQDEGSSLSSEQQVEPYITSLSLFDAKANRKLSENFYFNVNEQWAAQMLPNSPVPASVAGCGVPRKSAEGDERSSACQAPHSLFDGVSAELLRANRHQFQQLRQCLLSVTAPHADIYLVVRIEKLLQCGIAQAAEPYLKAGKDPKLGQKVYKAAKSCAQHIGHYRQPFAWAARPLFKQYSHELDVDPHREFEFSPIYRQELPKLKDEELLKLLVDYRKPEKLSKLTIIPGSLKMQMQFLDQITPCGLTKSLAPLSTFSPNSKHPPTIELAEFQSQSEREAHPYTSFCNHLYVYPLSLQFDSQKLFSRARNITVVVELRDGDGEYSKPLKCIYGRPGQDLLVSQIACPVLHHNVTPTWYEEIKLRLPLGLFPEHHLLFSFYHVSCNLSKKRDAHAAFETPIGYAWLPLLQKNRICLEEQQLPVAATLPVGYLSIQPLGWGKGNCGPDIQWIDNQRNLYTVALRLDSTVLTADQHLHNFFAHCERLLEGGKTGAVPAETETCKILKAAHAIDMKSLINYLPTLLNELFTLLVHTQSEEIGLNVIRLLTNIIHLISDQAKRADLLAAYVKFVFHAPYYSQQTARQRTVHGELCRHLPYLLNPSNPDFLIVNKFMRYSSIFFDLIVKSMAQHLLATGRIRMLRNERFPKDYADRVEQLIKVLMSYITTRYEDLAEETNILNRSLAHFVRQCLTYMDRGFVFRLIRCYMGEFAPGNPRILHEYKFNFLQEICQHEHYVPLNLPFVLNPKNRPPEMIQHFTLSEQFCRQHFISGLLLQELKSSLNEVSPVRRHALGIFKDLLAKHELDNRYQQKGQLSRIALLYIPWLGVVMDNIHRIDDLSESGACTPNGHVYADSASYTKRLSCSSSYVFSKDSSTFGSLTSTPRSKNRLTLHCDQPSPYRTSVHMKEHNYLAAIAGQPISNGISNLSLNSNTDSGHSQDTTTIGNYTNGDADVALRNGHNRSVSVTHAQILARCDKFSSAESKDLLLGFLFIIKHLSQDQMVGWWQNCNESETLQFLSILDLCLLQFRYVGKKNVVFTQDSKSGRSAKANTLPARTQPPMGLENGSQESQQPNSGTLNQTREHLLEDMDTLARSQLALYESNLATEVGMIILDCLGMYVLQFRQLLADSLILPKLARIYLRFLQLGQSERLSKHVFAALRAFINNYAVALFKGNAMLCGQMVYELLKACDSRLVEIRHESCAVLYLLMRSNFEFSGRKALTRVHLQVIISVSQMIGNVIGLNNARFQESLSIINSYANSDKAMKGTGFPMEVKDLTRRVRTVLMATAQMQAHHMDPERLLELQHSLANSYASTPELRHTWLVTMARNHEQNGNLSEAACCHLHIAALMCEYLRLKGGCSLSWSSTAFGKISRNIPLDEQGLKLDAGAQDSQYTEQMLLEQLKQCADFLDRAERFECLGELYKLILPMYERDRSFVELAHCYEHLTQAYNKIVEVNRSGKRMLGRFYRVVFYGMMYFEEDHAIEYVYKEPKLTSLSEISERLAKQYKEKFGADVVKMIMDSSPVKVDELDAKLAYIQVTHVIPFFSKDELDQRLNEFEQNHDVDTFMYETPFTKSGAARGSVEEQWKRKTVIKTQYSFPYVLKRIPVKSREIIELSPIEVAIDEMQSKVSELEEIILPPADVKKLQLRLQGSVAVTVNAGPLAYAHAFLDAKVVNNFSMDRVGDLKDVFRDFIVVCQKALFLNERIISADQKEYHHVLKENYEKLCQALSELLEDESFQPLGDDADSINQRNSMALFNAISGASHNSRPYFVDQNASNHSHHHHNFSSHINTQNSSTPQHHP</sequence>
<dbReference type="PROSITE" id="PS51650">
    <property type="entry name" value="C2_DOCK"/>
    <property type="match status" value="1"/>
</dbReference>
<dbReference type="InterPro" id="IPR026791">
    <property type="entry name" value="DOCK"/>
</dbReference>
<comment type="similarity">
    <text evidence="2">Belongs to the DOCK family.</text>
</comment>
<dbReference type="InterPro" id="IPR001849">
    <property type="entry name" value="PH_domain"/>
</dbReference>
<accession>A0A0P8ZGV1</accession>
<dbReference type="GO" id="GO:0007264">
    <property type="term" value="P:small GTPase-mediated signal transduction"/>
    <property type="evidence" value="ECO:0007669"/>
    <property type="project" value="InterPro"/>
</dbReference>
<dbReference type="FunFam" id="2.60.40.150:FF:000115">
    <property type="entry name" value="Uncharacterized protein, isoform E"/>
    <property type="match status" value="1"/>
</dbReference>
<dbReference type="Pfam" id="PF11878">
    <property type="entry name" value="DOCK_C-D_N"/>
    <property type="match status" value="1"/>
</dbReference>
<dbReference type="CDD" id="cd13267">
    <property type="entry name" value="PH_DOCK-D"/>
    <property type="match status" value="1"/>
</dbReference>
<gene>
    <name evidence="7" type="primary">Dana\GF15863</name>
    <name evidence="7" type="synonym">dana_GLEANR_16624</name>
    <name evidence="7" type="ORF">GF15863</name>
</gene>
<dbReference type="InterPro" id="IPR046773">
    <property type="entry name" value="DOCKER_Lobe_C"/>
</dbReference>
<evidence type="ECO:0000259" key="4">
    <source>
        <dbReference type="PROSITE" id="PS50003"/>
    </source>
</evidence>
<feature type="compositionally biased region" description="Polar residues" evidence="3">
    <location>
        <begin position="129"/>
        <end position="143"/>
    </location>
</feature>
<dbReference type="SMART" id="SM00233">
    <property type="entry name" value="PH"/>
    <property type="match status" value="1"/>
</dbReference>
<feature type="region of interest" description="Disordered" evidence="3">
    <location>
        <begin position="121"/>
        <end position="192"/>
    </location>
</feature>
<feature type="compositionally biased region" description="Polar residues" evidence="3">
    <location>
        <begin position="2316"/>
        <end position="2326"/>
    </location>
</feature>
<feature type="domain" description="C2 DOCK-type" evidence="5">
    <location>
        <begin position="815"/>
        <end position="992"/>
    </location>
</feature>
<dbReference type="CDD" id="cd11694">
    <property type="entry name" value="DHR2_DOCK_D"/>
    <property type="match status" value="1"/>
</dbReference>
<dbReference type="GO" id="GO:0005085">
    <property type="term" value="F:guanyl-nucleotide exchange factor activity"/>
    <property type="evidence" value="ECO:0007669"/>
    <property type="project" value="UniProtKB-KW"/>
</dbReference>
<dbReference type="OrthoDB" id="47328at2759"/>
<dbReference type="EMBL" id="CH902620">
    <property type="protein sequence ID" value="KPU73983.1"/>
    <property type="molecule type" value="Genomic_DNA"/>
</dbReference>
<dbReference type="Gene3D" id="1.20.58.740">
    <property type="match status" value="1"/>
</dbReference>
<reference evidence="7 8" key="1">
    <citation type="journal article" date="2007" name="Nature">
        <title>Evolution of genes and genomes on the Drosophila phylogeny.</title>
        <authorList>
            <consortium name="Drosophila 12 Genomes Consortium"/>
            <person name="Clark A.G."/>
            <person name="Eisen M.B."/>
            <person name="Smith D.R."/>
            <person name="Bergman C.M."/>
            <person name="Oliver B."/>
            <person name="Markow T.A."/>
            <person name="Kaufman T.C."/>
            <person name="Kellis M."/>
            <person name="Gelbart W."/>
            <person name="Iyer V.N."/>
            <person name="Pollard D.A."/>
            <person name="Sackton T.B."/>
            <person name="Larracuente A.M."/>
            <person name="Singh N.D."/>
            <person name="Abad J.P."/>
            <person name="Abt D.N."/>
            <person name="Adryan B."/>
            <person name="Aguade M."/>
            <person name="Akashi H."/>
            <person name="Anderson W.W."/>
            <person name="Aquadro C.F."/>
            <person name="Ardell D.H."/>
            <person name="Arguello R."/>
            <person name="Artieri C.G."/>
            <person name="Barbash D.A."/>
            <person name="Barker D."/>
            <person name="Barsanti P."/>
            <person name="Batterham P."/>
            <person name="Batzoglou S."/>
            <person name="Begun D."/>
            <person name="Bhutkar A."/>
            <person name="Blanco E."/>
            <person name="Bosak S.A."/>
            <person name="Bradley R.K."/>
            <person name="Brand A.D."/>
            <person name="Brent M.R."/>
            <person name="Brooks A.N."/>
            <person name="Brown R.H."/>
            <person name="Butlin R.K."/>
            <person name="Caggese C."/>
            <person name="Calvi B.R."/>
            <person name="Bernardo de Carvalho A."/>
            <person name="Caspi A."/>
            <person name="Castrezana S."/>
            <person name="Celniker S.E."/>
            <person name="Chang J.L."/>
            <person name="Chapple C."/>
            <person name="Chatterji S."/>
            <person name="Chinwalla A."/>
            <person name="Civetta A."/>
            <person name="Clifton S.W."/>
            <person name="Comeron J.M."/>
            <person name="Costello J.C."/>
            <person name="Coyne J.A."/>
            <person name="Daub J."/>
            <person name="David R.G."/>
            <person name="Delcher A.L."/>
            <person name="Delehaunty K."/>
            <person name="Do C.B."/>
            <person name="Ebling H."/>
            <person name="Edwards K."/>
            <person name="Eickbush T."/>
            <person name="Evans J.D."/>
            <person name="Filipski A."/>
            <person name="Findeiss S."/>
            <person name="Freyhult E."/>
            <person name="Fulton L."/>
            <person name="Fulton R."/>
            <person name="Garcia A.C."/>
            <person name="Gardiner A."/>
            <person name="Garfield D.A."/>
            <person name="Garvin B.E."/>
            <person name="Gibson G."/>
            <person name="Gilbert D."/>
            <person name="Gnerre S."/>
            <person name="Godfrey J."/>
            <person name="Good R."/>
            <person name="Gotea V."/>
            <person name="Gravely B."/>
            <person name="Greenberg A.J."/>
            <person name="Griffiths-Jones S."/>
            <person name="Gross S."/>
            <person name="Guigo R."/>
            <person name="Gustafson E.A."/>
            <person name="Haerty W."/>
            <person name="Hahn M.W."/>
            <person name="Halligan D.L."/>
            <person name="Halpern A.L."/>
            <person name="Halter G.M."/>
            <person name="Han M.V."/>
            <person name="Heger A."/>
            <person name="Hillier L."/>
            <person name="Hinrichs A.S."/>
            <person name="Holmes I."/>
            <person name="Hoskins R.A."/>
            <person name="Hubisz M.J."/>
            <person name="Hultmark D."/>
            <person name="Huntley M.A."/>
            <person name="Jaffe D.B."/>
            <person name="Jagadeeshan S."/>
            <person name="Jeck W.R."/>
            <person name="Johnson J."/>
            <person name="Jones C.D."/>
            <person name="Jordan W.C."/>
            <person name="Karpen G.H."/>
            <person name="Kataoka E."/>
            <person name="Keightley P.D."/>
            <person name="Kheradpour P."/>
            <person name="Kirkness E.F."/>
            <person name="Koerich L.B."/>
            <person name="Kristiansen K."/>
            <person name="Kudrna D."/>
            <person name="Kulathinal R.J."/>
            <person name="Kumar S."/>
            <person name="Kwok R."/>
            <person name="Lander E."/>
            <person name="Langley C.H."/>
            <person name="Lapoint R."/>
            <person name="Lazzaro B.P."/>
            <person name="Lee S.J."/>
            <person name="Levesque L."/>
            <person name="Li R."/>
            <person name="Lin C.F."/>
            <person name="Lin M.F."/>
            <person name="Lindblad-Toh K."/>
            <person name="Llopart A."/>
            <person name="Long M."/>
            <person name="Low L."/>
            <person name="Lozovsky E."/>
            <person name="Lu J."/>
            <person name="Luo M."/>
            <person name="Machado C.A."/>
            <person name="Makalowski W."/>
            <person name="Marzo M."/>
            <person name="Matsuda M."/>
            <person name="Matzkin L."/>
            <person name="McAllister B."/>
            <person name="McBride C.S."/>
            <person name="McKernan B."/>
            <person name="McKernan K."/>
            <person name="Mendez-Lago M."/>
            <person name="Minx P."/>
            <person name="Mollenhauer M.U."/>
            <person name="Montooth K."/>
            <person name="Mount S.M."/>
            <person name="Mu X."/>
            <person name="Myers E."/>
            <person name="Negre B."/>
            <person name="Newfeld S."/>
            <person name="Nielsen R."/>
            <person name="Noor M.A."/>
            <person name="O'Grady P."/>
            <person name="Pachter L."/>
            <person name="Papaceit M."/>
            <person name="Parisi M.J."/>
            <person name="Parisi M."/>
            <person name="Parts L."/>
            <person name="Pedersen J.S."/>
            <person name="Pesole G."/>
            <person name="Phillippy A.M."/>
            <person name="Ponting C.P."/>
            <person name="Pop M."/>
            <person name="Porcelli D."/>
            <person name="Powell J.R."/>
            <person name="Prohaska S."/>
            <person name="Pruitt K."/>
            <person name="Puig M."/>
            <person name="Quesneville H."/>
            <person name="Ram K.R."/>
            <person name="Rand D."/>
            <person name="Rasmussen M.D."/>
            <person name="Reed L.K."/>
            <person name="Reenan R."/>
            <person name="Reily A."/>
            <person name="Remington K.A."/>
            <person name="Rieger T.T."/>
            <person name="Ritchie M.G."/>
            <person name="Robin C."/>
            <person name="Rogers Y.H."/>
            <person name="Rohde C."/>
            <person name="Rozas J."/>
            <person name="Rubenfield M.J."/>
            <person name="Ruiz A."/>
            <person name="Russo S."/>
            <person name="Salzberg S.L."/>
            <person name="Sanchez-Gracia A."/>
            <person name="Saranga D.J."/>
            <person name="Sato H."/>
            <person name="Schaeffer S.W."/>
            <person name="Schatz M.C."/>
            <person name="Schlenke T."/>
            <person name="Schwartz R."/>
            <person name="Segarra C."/>
            <person name="Singh R.S."/>
            <person name="Sirot L."/>
            <person name="Sirota M."/>
            <person name="Sisneros N.B."/>
            <person name="Smith C.D."/>
            <person name="Smith T.F."/>
            <person name="Spieth J."/>
            <person name="Stage D.E."/>
            <person name="Stark A."/>
            <person name="Stephan W."/>
            <person name="Strausberg R.L."/>
            <person name="Strempel S."/>
            <person name="Sturgill D."/>
            <person name="Sutton G."/>
            <person name="Sutton G.G."/>
            <person name="Tao W."/>
            <person name="Teichmann S."/>
            <person name="Tobari Y.N."/>
            <person name="Tomimura Y."/>
            <person name="Tsolas J.M."/>
            <person name="Valente V.L."/>
            <person name="Venter E."/>
            <person name="Venter J.C."/>
            <person name="Vicario S."/>
            <person name="Vieira F.G."/>
            <person name="Vilella A.J."/>
            <person name="Villasante A."/>
            <person name="Walenz B."/>
            <person name="Wang J."/>
            <person name="Wasserman M."/>
            <person name="Watts T."/>
            <person name="Wilson D."/>
            <person name="Wilson R.K."/>
            <person name="Wing R.A."/>
            <person name="Wolfner M.F."/>
            <person name="Wong A."/>
            <person name="Wong G.K."/>
            <person name="Wu C.I."/>
            <person name="Wu G."/>
            <person name="Yamamoto D."/>
            <person name="Yang H.P."/>
            <person name="Yang S.P."/>
            <person name="Yorke J.A."/>
            <person name="Yoshida K."/>
            <person name="Zdobnov E."/>
            <person name="Zhang P."/>
            <person name="Zhang Y."/>
            <person name="Zimin A.V."/>
            <person name="Baldwin J."/>
            <person name="Abdouelleil A."/>
            <person name="Abdulkadir J."/>
            <person name="Abebe A."/>
            <person name="Abera B."/>
            <person name="Abreu J."/>
            <person name="Acer S.C."/>
            <person name="Aftuck L."/>
            <person name="Alexander A."/>
            <person name="An P."/>
            <person name="Anderson E."/>
            <person name="Anderson S."/>
            <person name="Arachi H."/>
            <person name="Azer M."/>
            <person name="Bachantsang P."/>
            <person name="Barry A."/>
            <person name="Bayul T."/>
            <person name="Berlin A."/>
            <person name="Bessette D."/>
            <person name="Bloom T."/>
            <person name="Blye J."/>
            <person name="Boguslavskiy L."/>
            <person name="Bonnet C."/>
            <person name="Boukhgalter B."/>
            <person name="Bourzgui I."/>
            <person name="Brown A."/>
            <person name="Cahill P."/>
            <person name="Channer S."/>
            <person name="Cheshatsang Y."/>
            <person name="Chuda L."/>
            <person name="Citroen M."/>
            <person name="Collymore A."/>
            <person name="Cooke P."/>
            <person name="Costello M."/>
            <person name="D'Aco K."/>
            <person name="Daza R."/>
            <person name="De Haan G."/>
            <person name="DeGray S."/>
            <person name="DeMaso C."/>
            <person name="Dhargay N."/>
            <person name="Dooley K."/>
            <person name="Dooley E."/>
            <person name="Doricent M."/>
            <person name="Dorje P."/>
            <person name="Dorjee K."/>
            <person name="Dupes A."/>
            <person name="Elong R."/>
            <person name="Falk J."/>
            <person name="Farina A."/>
            <person name="Faro S."/>
            <person name="Ferguson D."/>
            <person name="Fisher S."/>
            <person name="Foley C.D."/>
            <person name="Franke A."/>
            <person name="Friedrich D."/>
            <person name="Gadbois L."/>
            <person name="Gearin G."/>
            <person name="Gearin C.R."/>
            <person name="Giannoukos G."/>
            <person name="Goode T."/>
            <person name="Graham J."/>
            <person name="Grandbois E."/>
            <person name="Grewal S."/>
            <person name="Gyaltsen K."/>
            <person name="Hafez N."/>
            <person name="Hagos B."/>
            <person name="Hall J."/>
            <person name="Henson C."/>
            <person name="Hollinger A."/>
            <person name="Honan T."/>
            <person name="Huard M.D."/>
            <person name="Hughes L."/>
            <person name="Hurhula B."/>
            <person name="Husby M.E."/>
            <person name="Kamat A."/>
            <person name="Kanga B."/>
            <person name="Kashin S."/>
            <person name="Khazanovich D."/>
            <person name="Kisner P."/>
            <person name="Lance K."/>
            <person name="Lara M."/>
            <person name="Lee W."/>
            <person name="Lennon N."/>
            <person name="Letendre F."/>
            <person name="LeVine R."/>
            <person name="Lipovsky A."/>
            <person name="Liu X."/>
            <person name="Liu J."/>
            <person name="Liu S."/>
            <person name="Lokyitsang T."/>
            <person name="Lokyitsang Y."/>
            <person name="Lubonja R."/>
            <person name="Lui A."/>
            <person name="MacDonald P."/>
            <person name="Magnisalis V."/>
            <person name="Maru K."/>
            <person name="Matthews C."/>
            <person name="McCusker W."/>
            <person name="McDonough S."/>
            <person name="Mehta T."/>
            <person name="Meldrim J."/>
            <person name="Meneus L."/>
            <person name="Mihai O."/>
            <person name="Mihalev A."/>
            <person name="Mihova T."/>
            <person name="Mittelman R."/>
            <person name="Mlenga V."/>
            <person name="Montmayeur A."/>
            <person name="Mulrain L."/>
            <person name="Navidi A."/>
            <person name="Naylor J."/>
            <person name="Negash T."/>
            <person name="Nguyen T."/>
            <person name="Nguyen N."/>
            <person name="Nicol R."/>
            <person name="Norbu C."/>
            <person name="Norbu N."/>
            <person name="Novod N."/>
            <person name="O'Neill B."/>
            <person name="Osman S."/>
            <person name="Markiewicz E."/>
            <person name="Oyono O.L."/>
            <person name="Patti C."/>
            <person name="Phunkhang P."/>
            <person name="Pierre F."/>
            <person name="Priest M."/>
            <person name="Raghuraman S."/>
            <person name="Rege F."/>
            <person name="Reyes R."/>
            <person name="Rise C."/>
            <person name="Rogov P."/>
            <person name="Ross K."/>
            <person name="Ryan E."/>
            <person name="Settipalli S."/>
            <person name="Shea T."/>
            <person name="Sherpa N."/>
            <person name="Shi L."/>
            <person name="Shih D."/>
            <person name="Sparrow T."/>
            <person name="Spaulding J."/>
            <person name="Stalker J."/>
            <person name="Stange-Thomann N."/>
            <person name="Stavropoulos S."/>
            <person name="Stone C."/>
            <person name="Strader C."/>
            <person name="Tesfaye S."/>
            <person name="Thomson T."/>
            <person name="Thoulutsang Y."/>
            <person name="Thoulutsang D."/>
            <person name="Topham K."/>
            <person name="Topping I."/>
            <person name="Tsamla T."/>
            <person name="Vassiliev H."/>
            <person name="Vo A."/>
            <person name="Wangchuk T."/>
            <person name="Wangdi T."/>
            <person name="Weiand M."/>
            <person name="Wilkinson J."/>
            <person name="Wilson A."/>
            <person name="Yadav S."/>
            <person name="Young G."/>
            <person name="Yu Q."/>
            <person name="Zembek L."/>
            <person name="Zhong D."/>
            <person name="Zimmer A."/>
            <person name="Zwirko Z."/>
            <person name="Jaffe D.B."/>
            <person name="Alvarez P."/>
            <person name="Brockman W."/>
            <person name="Butler J."/>
            <person name="Chin C."/>
            <person name="Gnerre S."/>
            <person name="Grabherr M."/>
            <person name="Kleber M."/>
            <person name="Mauceli E."/>
            <person name="MacCallum I."/>
        </authorList>
    </citation>
    <scope>NUCLEOTIDE SEQUENCE [LARGE SCALE GENOMIC DNA]</scope>
    <source>
        <strain evidence="8">Tucson 14024-0371.13</strain>
    </source>
</reference>
<dbReference type="InterPro" id="IPR035892">
    <property type="entry name" value="C2_domain_sf"/>
</dbReference>
<dbReference type="InterPro" id="IPR027357">
    <property type="entry name" value="DOCKER_dom"/>
</dbReference>